<evidence type="ECO:0000313" key="3">
    <source>
        <dbReference type="Proteomes" id="UP000239550"/>
    </source>
</evidence>
<protein>
    <submittedName>
        <fullName evidence="2">Transcriptional regulator</fullName>
    </submittedName>
</protein>
<dbReference type="Proteomes" id="UP000239550">
    <property type="component" value="Unassembled WGS sequence"/>
</dbReference>
<proteinExistence type="predicted"/>
<reference evidence="2 3" key="1">
    <citation type="submission" date="2018-02" db="EMBL/GenBank/DDBJ databases">
        <title>Five New Genomes of Indian Photorhabdus Isolates TSA.</title>
        <authorList>
            <person name="Dubay B."/>
            <person name="Somvanshi V.S."/>
        </authorList>
    </citation>
    <scope>NUCLEOTIDE SEQUENCE [LARGE SCALE GENOMIC DNA]</scope>
    <source>
        <strain evidence="2 3">H1</strain>
    </source>
</reference>
<organism evidence="2 3">
    <name type="scientific">Photorhabdus hindustanensis</name>
    <dbReference type="NCBI Taxonomy" id="2918802"/>
    <lineage>
        <taxon>Bacteria</taxon>
        <taxon>Pseudomonadati</taxon>
        <taxon>Pseudomonadota</taxon>
        <taxon>Gammaproteobacteria</taxon>
        <taxon>Enterobacterales</taxon>
        <taxon>Morganellaceae</taxon>
        <taxon>Photorhabdus</taxon>
    </lineage>
</organism>
<evidence type="ECO:0000313" key="2">
    <source>
        <dbReference type="EMBL" id="PQQ25034.1"/>
    </source>
</evidence>
<dbReference type="RefSeq" id="WP_105395879.1">
    <property type="nucleotide sequence ID" value="NZ_CAWNTA010000091.1"/>
</dbReference>
<name>A0A2S8Q0A0_9GAMM</name>
<accession>A0A2S8Q0A0</accession>
<keyword evidence="3" id="KW-1185">Reference proteome</keyword>
<gene>
    <name evidence="2" type="ORF">C6H66_13855</name>
</gene>
<comment type="caution">
    <text evidence="2">The sequence shown here is derived from an EMBL/GenBank/DDBJ whole genome shotgun (WGS) entry which is preliminary data.</text>
</comment>
<feature type="region of interest" description="Disordered" evidence="1">
    <location>
        <begin position="1"/>
        <end position="22"/>
    </location>
</feature>
<dbReference type="EMBL" id="PUWT01000035">
    <property type="protein sequence ID" value="PQQ25034.1"/>
    <property type="molecule type" value="Genomic_DNA"/>
</dbReference>
<sequence length="98" mass="11240">MDKSVKNKRAIEHLSPELNEDRKTQDVRLLLETARQVAEAHGRLSFIAKETGLSRESLYRALSATGNPTIRTQRKVYLRKTIHQLPGYPIVRKTKLTT</sequence>
<evidence type="ECO:0000256" key="1">
    <source>
        <dbReference type="SAM" id="MobiDB-lite"/>
    </source>
</evidence>
<dbReference type="Pfam" id="PF21716">
    <property type="entry name" value="dnstrm_HI1420"/>
    <property type="match status" value="1"/>
</dbReference>
<dbReference type="AlphaFoldDB" id="A0A2S8Q0A0"/>
<dbReference type="InterPro" id="IPR014057">
    <property type="entry name" value="HI1420"/>
</dbReference>